<reference evidence="2 3" key="1">
    <citation type="journal article" date="2020" name="ISME J.">
        <title>Comparative genomics reveals insights into cyanobacterial evolution and habitat adaptation.</title>
        <authorList>
            <person name="Chen M.Y."/>
            <person name="Teng W.K."/>
            <person name="Zhao L."/>
            <person name="Hu C.X."/>
            <person name="Zhou Y.K."/>
            <person name="Han B.P."/>
            <person name="Song L.R."/>
            <person name="Shu W.S."/>
        </authorList>
    </citation>
    <scope>NUCLEOTIDE SEQUENCE [LARGE SCALE GENOMIC DNA]</scope>
    <source>
        <strain evidence="2 3">FACHB-119</strain>
    </source>
</reference>
<dbReference type="RefSeq" id="WP_190476070.1">
    <property type="nucleotide sequence ID" value="NZ_JACJSG010000032.1"/>
</dbReference>
<dbReference type="PANTHER" id="PTHR13696">
    <property type="entry name" value="P-LOOP CONTAINING NUCLEOSIDE TRIPHOSPHATE HYDROLASE"/>
    <property type="match status" value="1"/>
</dbReference>
<evidence type="ECO:0000259" key="1">
    <source>
        <dbReference type="Pfam" id="PF13614"/>
    </source>
</evidence>
<dbReference type="InterPro" id="IPR027417">
    <property type="entry name" value="P-loop_NTPase"/>
</dbReference>
<feature type="domain" description="AAA" evidence="1">
    <location>
        <begin position="4"/>
        <end position="205"/>
    </location>
</feature>
<accession>A0ABR8D7S5</accession>
<comment type="caution">
    <text evidence="2">The sequence shown here is derived from an EMBL/GenBank/DDBJ whole genome shotgun (WGS) entry which is preliminary data.</text>
</comment>
<evidence type="ECO:0000313" key="3">
    <source>
        <dbReference type="Proteomes" id="UP000661112"/>
    </source>
</evidence>
<dbReference type="SUPFAM" id="SSF52540">
    <property type="entry name" value="P-loop containing nucleoside triphosphate hydrolases"/>
    <property type="match status" value="1"/>
</dbReference>
<dbReference type="Gene3D" id="3.40.50.300">
    <property type="entry name" value="P-loop containing nucleotide triphosphate hydrolases"/>
    <property type="match status" value="1"/>
</dbReference>
<proteinExistence type="predicted"/>
<evidence type="ECO:0000313" key="2">
    <source>
        <dbReference type="EMBL" id="MBD2503205.1"/>
    </source>
</evidence>
<dbReference type="InterPro" id="IPR050678">
    <property type="entry name" value="DNA_Partitioning_ATPase"/>
</dbReference>
<dbReference type="Pfam" id="PF13614">
    <property type="entry name" value="AAA_31"/>
    <property type="match status" value="1"/>
</dbReference>
<organism evidence="2 3">
    <name type="scientific">Anabaena azotica FACHB-119</name>
    <dbReference type="NCBI Taxonomy" id="947527"/>
    <lineage>
        <taxon>Bacteria</taxon>
        <taxon>Bacillati</taxon>
        <taxon>Cyanobacteriota</taxon>
        <taxon>Cyanophyceae</taxon>
        <taxon>Nostocales</taxon>
        <taxon>Nostocaceae</taxon>
        <taxon>Anabaena</taxon>
        <taxon>Anabaena azotica</taxon>
    </lineage>
</organism>
<protein>
    <submittedName>
        <fullName evidence="2">ParA family protein</fullName>
    </submittedName>
</protein>
<dbReference type="PANTHER" id="PTHR13696:SF99">
    <property type="entry name" value="COBYRINIC ACID AC-DIAMIDE SYNTHASE"/>
    <property type="match status" value="1"/>
</dbReference>
<keyword evidence="3" id="KW-1185">Reference proteome</keyword>
<dbReference type="CDD" id="cd02042">
    <property type="entry name" value="ParAB_family"/>
    <property type="match status" value="1"/>
</dbReference>
<dbReference type="EMBL" id="JACJSG010000032">
    <property type="protein sequence ID" value="MBD2503205.1"/>
    <property type="molecule type" value="Genomic_DNA"/>
</dbReference>
<gene>
    <name evidence="2" type="ORF">H6G83_21800</name>
</gene>
<dbReference type="InterPro" id="IPR025669">
    <property type="entry name" value="AAA_dom"/>
</dbReference>
<dbReference type="Proteomes" id="UP000661112">
    <property type="component" value="Unassembled WGS sequence"/>
</dbReference>
<name>A0ABR8D7S5_9NOST</name>
<sequence length="332" mass="37291">MSTRTIAVFNHKGGVGKTSLVYHLAWMYSDLGYRVIAADLDPQANLTSAFLDEERLEEIVSKKNDHKTIFGCFESIIKGKADISELQLDSSDSLESIVNQLALLPSSLSLAELERYLSQLWYESVDNNVNSLTKISSFSRILKKTGTDYKADIILMDLGSNLGAINHTALTSADYVIIPLFLNLIVLDNLRYLGENLLNWQNSWQKILQHNAIDYKSSTGRMQPIGYVIWQPPILLDRPTNAYYNLVNDIPKVYQNAVLNITDGKAYSLKDDPNCLAVLKNYQSLMSMAQEAHKPMFHLKPADGAIGSSYSQSVKDIYNNFERLARKIAAKI</sequence>